<dbReference type="Gene3D" id="6.10.340.10">
    <property type="match status" value="1"/>
</dbReference>
<sequence>MKPRPTQHLRRRLLITFTAFALFTAMVFGTYSLVFMYVVEDSIFNAQLDREAQAQLARHAHEGDWRTPADAAIQLHRSPSTFPDDLRSEFAKEPWRSEFAGVDGRHYHLKRIDPPAGARPAWLVSEVSAQLVVRPIRDRVVMLLAGTALLVLIAAIVLGIWLAHRSTRSLYALVEEVEALQPEPGPGVRLAARFDDDEIGVLARALDGLSARVAAFVAREHAFTRDASHELRTPLSVISSAAGQLAGESGLSERGRQHVQHIRLSALQLQQAIAALLALAREETASHGAPPVKLVPLLERVIIEQSPLLAARPVEVQLTVPDRATLRAPEAALRVVLANLVGNAFAHTAQGQVLIAWQDGQLLVHNTAGTSPFLGNWPEPRPFDKRDGSEGNGLGLDIMRRLCSHYGLELVIQHGGGGVMARLRGQPAEA</sequence>
<evidence type="ECO:0000256" key="3">
    <source>
        <dbReference type="ARBA" id="ARBA00012438"/>
    </source>
</evidence>
<dbReference type="SUPFAM" id="SSF47384">
    <property type="entry name" value="Homodimeric domain of signal transducing histidine kinase"/>
    <property type="match status" value="1"/>
</dbReference>
<name>A0A3S0JQP2_STEMA</name>
<dbReference type="GO" id="GO:0005886">
    <property type="term" value="C:plasma membrane"/>
    <property type="evidence" value="ECO:0007669"/>
    <property type="project" value="TreeGrafter"/>
</dbReference>
<keyword evidence="8" id="KW-0472">Membrane</keyword>
<evidence type="ECO:0000256" key="2">
    <source>
        <dbReference type="ARBA" id="ARBA00004370"/>
    </source>
</evidence>
<evidence type="ECO:0000256" key="6">
    <source>
        <dbReference type="ARBA" id="ARBA00022777"/>
    </source>
</evidence>
<dbReference type="PROSITE" id="PS50885">
    <property type="entry name" value="HAMP"/>
    <property type="match status" value="1"/>
</dbReference>
<dbReference type="EMBL" id="RXLZ01000003">
    <property type="protein sequence ID" value="RTQ91970.1"/>
    <property type="molecule type" value="Genomic_DNA"/>
</dbReference>
<dbReference type="EC" id="2.7.13.3" evidence="3"/>
<keyword evidence="4" id="KW-0597">Phosphoprotein</keyword>
<protein>
    <recommendedName>
        <fullName evidence="3">histidine kinase</fullName>
        <ecNumber evidence="3">2.7.13.3</ecNumber>
    </recommendedName>
</protein>
<dbReference type="InterPro" id="IPR005467">
    <property type="entry name" value="His_kinase_dom"/>
</dbReference>
<dbReference type="Pfam" id="PF00512">
    <property type="entry name" value="HisKA"/>
    <property type="match status" value="1"/>
</dbReference>
<dbReference type="InterPro" id="IPR050428">
    <property type="entry name" value="TCS_sensor_his_kinase"/>
</dbReference>
<dbReference type="Proteomes" id="UP000271705">
    <property type="component" value="Unassembled WGS sequence"/>
</dbReference>
<feature type="transmembrane region" description="Helical" evidence="8">
    <location>
        <begin position="12"/>
        <end position="39"/>
    </location>
</feature>
<evidence type="ECO:0000256" key="4">
    <source>
        <dbReference type="ARBA" id="ARBA00022553"/>
    </source>
</evidence>
<evidence type="ECO:0000313" key="11">
    <source>
        <dbReference type="EMBL" id="RTQ91970.1"/>
    </source>
</evidence>
<keyword evidence="7" id="KW-0902">Two-component regulatory system</keyword>
<feature type="domain" description="Histidine kinase" evidence="9">
    <location>
        <begin position="226"/>
        <end position="429"/>
    </location>
</feature>
<dbReference type="InterPro" id="IPR003660">
    <property type="entry name" value="HAMP_dom"/>
</dbReference>
<comment type="subcellular location">
    <subcellularLocation>
        <location evidence="2">Membrane</location>
    </subcellularLocation>
</comment>
<organism evidence="11 12">
    <name type="scientific">Stenotrophomonas maltophilia</name>
    <name type="common">Pseudomonas maltophilia</name>
    <name type="synonym">Xanthomonas maltophilia</name>
    <dbReference type="NCBI Taxonomy" id="40324"/>
    <lineage>
        <taxon>Bacteria</taxon>
        <taxon>Pseudomonadati</taxon>
        <taxon>Pseudomonadota</taxon>
        <taxon>Gammaproteobacteria</taxon>
        <taxon>Lysobacterales</taxon>
        <taxon>Lysobacteraceae</taxon>
        <taxon>Stenotrophomonas</taxon>
        <taxon>Stenotrophomonas maltophilia group</taxon>
    </lineage>
</organism>
<comment type="caution">
    <text evidence="11">The sequence shown here is derived from an EMBL/GenBank/DDBJ whole genome shotgun (WGS) entry which is preliminary data.</text>
</comment>
<evidence type="ECO:0000259" key="10">
    <source>
        <dbReference type="PROSITE" id="PS50885"/>
    </source>
</evidence>
<dbReference type="PROSITE" id="PS50109">
    <property type="entry name" value="HIS_KIN"/>
    <property type="match status" value="1"/>
</dbReference>
<reference evidence="11 12" key="1">
    <citation type="submission" date="2018-12" db="EMBL/GenBank/DDBJ databases">
        <authorList>
            <person name="Kartti S."/>
            <person name="Manni A."/>
            <person name="Chemao El Fihri M.W."/>
            <person name="Laamarti M."/>
            <person name="Temsamani L."/>
            <person name="El Jamali J.E."/>
            <person name="Ouadghiri M."/>
            <person name="Ibrahimi A."/>
            <person name="Filati-Maltouf A."/>
        </authorList>
    </citation>
    <scope>NUCLEOTIDE SEQUENCE [LARGE SCALE GENOMIC DNA]</scope>
    <source>
        <strain evidence="11 12">MDMC339</strain>
    </source>
</reference>
<keyword evidence="6 11" id="KW-0418">Kinase</keyword>
<comment type="catalytic activity">
    <reaction evidence="1">
        <text>ATP + protein L-histidine = ADP + protein N-phospho-L-histidine.</text>
        <dbReference type="EC" id="2.7.13.3"/>
    </reaction>
</comment>
<evidence type="ECO:0000259" key="9">
    <source>
        <dbReference type="PROSITE" id="PS50109"/>
    </source>
</evidence>
<dbReference type="InterPro" id="IPR036097">
    <property type="entry name" value="HisK_dim/P_sf"/>
</dbReference>
<evidence type="ECO:0000256" key="7">
    <source>
        <dbReference type="ARBA" id="ARBA00023012"/>
    </source>
</evidence>
<keyword evidence="8" id="KW-0812">Transmembrane</keyword>
<keyword evidence="5" id="KW-0808">Transferase</keyword>
<dbReference type="AlphaFoldDB" id="A0A3S0JQP2"/>
<dbReference type="PANTHER" id="PTHR45436:SF16">
    <property type="entry name" value="HISTIDINE KINASE"/>
    <property type="match status" value="1"/>
</dbReference>
<dbReference type="CDD" id="cd00082">
    <property type="entry name" value="HisKA"/>
    <property type="match status" value="1"/>
</dbReference>
<evidence type="ECO:0000256" key="8">
    <source>
        <dbReference type="SAM" id="Phobius"/>
    </source>
</evidence>
<dbReference type="PANTHER" id="PTHR45436">
    <property type="entry name" value="SENSOR HISTIDINE KINASE YKOH"/>
    <property type="match status" value="1"/>
</dbReference>
<accession>A0A3S0JQP2</accession>
<dbReference type="GO" id="GO:0000155">
    <property type="term" value="F:phosphorelay sensor kinase activity"/>
    <property type="evidence" value="ECO:0007669"/>
    <property type="project" value="InterPro"/>
</dbReference>
<feature type="domain" description="HAMP" evidence="10">
    <location>
        <begin position="164"/>
        <end position="218"/>
    </location>
</feature>
<dbReference type="InterPro" id="IPR036890">
    <property type="entry name" value="HATPase_C_sf"/>
</dbReference>
<dbReference type="Gene3D" id="3.30.565.10">
    <property type="entry name" value="Histidine kinase-like ATPase, C-terminal domain"/>
    <property type="match status" value="1"/>
</dbReference>
<keyword evidence="8" id="KW-1133">Transmembrane helix</keyword>
<evidence type="ECO:0000256" key="1">
    <source>
        <dbReference type="ARBA" id="ARBA00000085"/>
    </source>
</evidence>
<dbReference type="Gene3D" id="1.10.287.130">
    <property type="match status" value="1"/>
</dbReference>
<proteinExistence type="predicted"/>
<feature type="transmembrane region" description="Helical" evidence="8">
    <location>
        <begin position="140"/>
        <end position="163"/>
    </location>
</feature>
<evidence type="ECO:0000313" key="12">
    <source>
        <dbReference type="Proteomes" id="UP000271705"/>
    </source>
</evidence>
<dbReference type="SUPFAM" id="SSF55874">
    <property type="entry name" value="ATPase domain of HSP90 chaperone/DNA topoisomerase II/histidine kinase"/>
    <property type="match status" value="1"/>
</dbReference>
<dbReference type="SMART" id="SM00388">
    <property type="entry name" value="HisKA"/>
    <property type="match status" value="1"/>
</dbReference>
<evidence type="ECO:0000256" key="5">
    <source>
        <dbReference type="ARBA" id="ARBA00022679"/>
    </source>
</evidence>
<gene>
    <name evidence="11" type="ORF">EKL94_01505</name>
</gene>
<dbReference type="InterPro" id="IPR003661">
    <property type="entry name" value="HisK_dim/P_dom"/>
</dbReference>